<comment type="similarity">
    <text evidence="2">Belongs to the BexD/CtrA/VexA family.</text>
</comment>
<keyword evidence="11" id="KW-0472">Membrane</keyword>
<feature type="signal peptide" evidence="16">
    <location>
        <begin position="1"/>
        <end position="25"/>
    </location>
</feature>
<sequence length="305" mass="31826">MHIKNRFVNISTLAIAAALATPAAAQIPTRSVPAPARPRPATPPAQQQNQAPSTPAAATPAQTAATVAPAATAPAGYKIGVDDVIEADVLGQTDFKTRARVQADGTVTLPYLGAVQVKGETATSLAEKLAGLLRAGGYYAKPIVSVEIVGFVSNYVTVLGQVNSSGLQPVDRGYHVSEIIARAGGLRPEAADFVVLTRADGSSAKLDYKKLAQGGPNDDPMVTPGDKVFVPEVEHFYIYGQINAPGVYAIRSDMTLRRALAQGGGLAPAGSVKRVKVTRDGNELKLKLDDPILPGDTIVIGERLF</sequence>
<evidence type="ECO:0000256" key="12">
    <source>
        <dbReference type="ARBA" id="ARBA00023139"/>
    </source>
</evidence>
<feature type="domain" description="Polysaccharide export protein N-terminal" evidence="17">
    <location>
        <begin position="73"/>
        <end position="148"/>
    </location>
</feature>
<dbReference type="InterPro" id="IPR019554">
    <property type="entry name" value="Soluble_ligand-bd"/>
</dbReference>
<feature type="chain" id="PRO_5002826989" evidence="16">
    <location>
        <begin position="26"/>
        <end position="305"/>
    </location>
</feature>
<evidence type="ECO:0000259" key="19">
    <source>
        <dbReference type="Pfam" id="PF22461"/>
    </source>
</evidence>
<keyword evidence="9" id="KW-0406">Ion transport</keyword>
<dbReference type="PANTHER" id="PTHR33619:SF3">
    <property type="entry name" value="POLYSACCHARIDE EXPORT PROTEIN GFCE-RELATED"/>
    <property type="match status" value="1"/>
</dbReference>
<dbReference type="Pfam" id="PF02563">
    <property type="entry name" value="Poly_export"/>
    <property type="match status" value="1"/>
</dbReference>
<keyword evidence="8" id="KW-0625">Polysaccharide transport</keyword>
<keyword evidence="14" id="KW-0449">Lipoprotein</keyword>
<dbReference type="GO" id="GO:0009279">
    <property type="term" value="C:cell outer membrane"/>
    <property type="evidence" value="ECO:0007669"/>
    <property type="project" value="UniProtKB-SubCell"/>
</dbReference>
<keyword evidence="13" id="KW-0998">Cell outer membrane</keyword>
<dbReference type="Pfam" id="PF10531">
    <property type="entry name" value="SLBB"/>
    <property type="match status" value="1"/>
</dbReference>
<keyword evidence="4" id="KW-1134">Transmembrane beta strand</keyword>
<evidence type="ECO:0000256" key="8">
    <source>
        <dbReference type="ARBA" id="ARBA00023047"/>
    </source>
</evidence>
<gene>
    <name evidence="20" type="primary">dpsD</name>
</gene>
<dbReference type="GO" id="GO:0015288">
    <property type="term" value="F:porin activity"/>
    <property type="evidence" value="ECO:0007669"/>
    <property type="project" value="UniProtKB-KW"/>
</dbReference>
<evidence type="ECO:0000256" key="13">
    <source>
        <dbReference type="ARBA" id="ARBA00023237"/>
    </source>
</evidence>
<evidence type="ECO:0000259" key="18">
    <source>
        <dbReference type="Pfam" id="PF10531"/>
    </source>
</evidence>
<keyword evidence="5" id="KW-0762">Sugar transport</keyword>
<evidence type="ECO:0000256" key="5">
    <source>
        <dbReference type="ARBA" id="ARBA00022597"/>
    </source>
</evidence>
<evidence type="ECO:0000256" key="14">
    <source>
        <dbReference type="ARBA" id="ARBA00023288"/>
    </source>
</evidence>
<name>B4XET6_9SPHN</name>
<feature type="domain" description="SLBB" evidence="19">
    <location>
        <begin position="235"/>
        <end position="290"/>
    </location>
</feature>
<feature type="domain" description="Soluble ligand binding" evidence="18">
    <location>
        <begin position="155"/>
        <end position="204"/>
    </location>
</feature>
<evidence type="ECO:0000256" key="4">
    <source>
        <dbReference type="ARBA" id="ARBA00022452"/>
    </source>
</evidence>
<keyword evidence="12" id="KW-0564">Palmitate</keyword>
<dbReference type="Gene3D" id="3.10.560.10">
    <property type="entry name" value="Outer membrane lipoprotein wza domain like"/>
    <property type="match status" value="2"/>
</dbReference>
<dbReference type="InterPro" id="IPR049712">
    <property type="entry name" value="Poly_export"/>
</dbReference>
<keyword evidence="6" id="KW-0812">Transmembrane</keyword>
<dbReference type="Gene3D" id="3.30.1950.10">
    <property type="entry name" value="wza like domain"/>
    <property type="match status" value="1"/>
</dbReference>
<evidence type="ECO:0000256" key="11">
    <source>
        <dbReference type="ARBA" id="ARBA00023136"/>
    </source>
</evidence>
<dbReference type="InterPro" id="IPR054765">
    <property type="entry name" value="SLBB_dom"/>
</dbReference>
<dbReference type="GO" id="GO:0046930">
    <property type="term" value="C:pore complex"/>
    <property type="evidence" value="ECO:0007669"/>
    <property type="project" value="UniProtKB-KW"/>
</dbReference>
<dbReference type="Pfam" id="PF22461">
    <property type="entry name" value="SLBB_2"/>
    <property type="match status" value="1"/>
</dbReference>
<evidence type="ECO:0000256" key="3">
    <source>
        <dbReference type="ARBA" id="ARBA00022448"/>
    </source>
</evidence>
<evidence type="ECO:0000256" key="7">
    <source>
        <dbReference type="ARBA" id="ARBA00022729"/>
    </source>
</evidence>
<dbReference type="InterPro" id="IPR003715">
    <property type="entry name" value="Poly_export_N"/>
</dbReference>
<keyword evidence="3" id="KW-0813">Transport</keyword>
<evidence type="ECO:0000256" key="16">
    <source>
        <dbReference type="SAM" id="SignalP"/>
    </source>
</evidence>
<keyword evidence="10" id="KW-0626">Porin</keyword>
<organism evidence="20">
    <name type="scientific">Sphingomonas sp. ATCC 53159</name>
    <dbReference type="NCBI Taxonomy" id="194870"/>
    <lineage>
        <taxon>Bacteria</taxon>
        <taxon>Pseudomonadati</taxon>
        <taxon>Pseudomonadota</taxon>
        <taxon>Alphaproteobacteria</taxon>
        <taxon>Sphingomonadales</taxon>
        <taxon>Sphingomonadaceae</taxon>
        <taxon>Sphingomonas</taxon>
    </lineage>
</organism>
<evidence type="ECO:0000256" key="2">
    <source>
        <dbReference type="ARBA" id="ARBA00009450"/>
    </source>
</evidence>
<protein>
    <submittedName>
        <fullName evidence="20">Diutan polysaccharide export protein</fullName>
    </submittedName>
</protein>
<feature type="compositionally biased region" description="Low complexity" evidence="15">
    <location>
        <begin position="44"/>
        <end position="65"/>
    </location>
</feature>
<proteinExistence type="inferred from homology"/>
<dbReference type="AlphaFoldDB" id="B4XET6"/>
<evidence type="ECO:0000256" key="15">
    <source>
        <dbReference type="SAM" id="MobiDB-lite"/>
    </source>
</evidence>
<dbReference type="EMBL" id="EU026118">
    <property type="protein sequence ID" value="ABW74887.1"/>
    <property type="molecule type" value="Genomic_DNA"/>
</dbReference>
<feature type="region of interest" description="Disordered" evidence="15">
    <location>
        <begin position="29"/>
        <end position="65"/>
    </location>
</feature>
<accession>B4XET6</accession>
<evidence type="ECO:0000313" key="20">
    <source>
        <dbReference type="EMBL" id="ABW74887.1"/>
    </source>
</evidence>
<evidence type="ECO:0000256" key="9">
    <source>
        <dbReference type="ARBA" id="ARBA00023065"/>
    </source>
</evidence>
<dbReference type="GO" id="GO:0015159">
    <property type="term" value="F:polysaccharide transmembrane transporter activity"/>
    <property type="evidence" value="ECO:0007669"/>
    <property type="project" value="InterPro"/>
</dbReference>
<dbReference type="PANTHER" id="PTHR33619">
    <property type="entry name" value="POLYSACCHARIDE EXPORT PROTEIN GFCE-RELATED"/>
    <property type="match status" value="1"/>
</dbReference>
<evidence type="ECO:0000256" key="10">
    <source>
        <dbReference type="ARBA" id="ARBA00023114"/>
    </source>
</evidence>
<evidence type="ECO:0000256" key="1">
    <source>
        <dbReference type="ARBA" id="ARBA00004571"/>
    </source>
</evidence>
<evidence type="ECO:0000256" key="6">
    <source>
        <dbReference type="ARBA" id="ARBA00022692"/>
    </source>
</evidence>
<comment type="subcellular location">
    <subcellularLocation>
        <location evidence="1">Cell outer membrane</location>
        <topology evidence="1">Multi-pass membrane protein</topology>
    </subcellularLocation>
</comment>
<evidence type="ECO:0000259" key="17">
    <source>
        <dbReference type="Pfam" id="PF02563"/>
    </source>
</evidence>
<reference evidence="20" key="1">
    <citation type="journal article" date="2008" name="J. Ind. Microbiol. Biotechnol.">
        <title>Identification and organization of genes for diutan polysaccharide synthesis from Sphingomonas sp. ATCC 53159.</title>
        <authorList>
            <person name="Coleman R.J."/>
            <person name="Patel Y.N."/>
            <person name="Harding N.E."/>
        </authorList>
    </citation>
    <scope>NUCLEOTIDE SEQUENCE</scope>
    <source>
        <strain evidence="20">ATCC 53159</strain>
    </source>
</reference>
<dbReference type="GO" id="GO:0006811">
    <property type="term" value="P:monoatomic ion transport"/>
    <property type="evidence" value="ECO:0007669"/>
    <property type="project" value="UniProtKB-KW"/>
</dbReference>
<keyword evidence="7 16" id="KW-0732">Signal</keyword>